<dbReference type="PROSITE" id="PS50118">
    <property type="entry name" value="HMG_BOX_2"/>
    <property type="match status" value="1"/>
</dbReference>
<keyword evidence="5" id="KW-0238">DNA-binding</keyword>
<dbReference type="CDD" id="cd00084">
    <property type="entry name" value="HMG-box_SF"/>
    <property type="match status" value="1"/>
</dbReference>
<name>A0A2Z6RTX1_9GLOM</name>
<feature type="compositionally biased region" description="Low complexity" evidence="6">
    <location>
        <begin position="27"/>
        <end position="37"/>
    </location>
</feature>
<dbReference type="EMBL" id="BEXD01001702">
    <property type="protein sequence ID" value="GBB95408.1"/>
    <property type="molecule type" value="Genomic_DNA"/>
</dbReference>
<keyword evidence="10" id="KW-1185">Reference proteome</keyword>
<feature type="compositionally biased region" description="Basic and acidic residues" evidence="6">
    <location>
        <begin position="54"/>
        <end position="71"/>
    </location>
</feature>
<evidence type="ECO:0000313" key="9">
    <source>
        <dbReference type="EMBL" id="GES75644.1"/>
    </source>
</evidence>
<evidence type="ECO:0000256" key="6">
    <source>
        <dbReference type="SAM" id="MobiDB-lite"/>
    </source>
</evidence>
<proteinExistence type="inferred from homology"/>
<feature type="region of interest" description="Disordered" evidence="6">
    <location>
        <begin position="1"/>
        <end position="90"/>
    </location>
</feature>
<evidence type="ECO:0000259" key="7">
    <source>
        <dbReference type="PROSITE" id="PS50118"/>
    </source>
</evidence>
<evidence type="ECO:0000256" key="5">
    <source>
        <dbReference type="PROSITE-ProRule" id="PRU00267"/>
    </source>
</evidence>
<evidence type="ECO:0000256" key="3">
    <source>
        <dbReference type="ARBA" id="ARBA00022771"/>
    </source>
</evidence>
<evidence type="ECO:0000313" key="8">
    <source>
        <dbReference type="EMBL" id="GBB95408.1"/>
    </source>
</evidence>
<dbReference type="GO" id="GO:0008270">
    <property type="term" value="F:zinc ion binding"/>
    <property type="evidence" value="ECO:0007669"/>
    <property type="project" value="UniProtKB-KW"/>
</dbReference>
<dbReference type="Proteomes" id="UP000247702">
    <property type="component" value="Unassembled WGS sequence"/>
</dbReference>
<dbReference type="GO" id="GO:0009944">
    <property type="term" value="P:polarity specification of adaxial/abaxial axis"/>
    <property type="evidence" value="ECO:0007669"/>
    <property type="project" value="TreeGrafter"/>
</dbReference>
<dbReference type="InterPro" id="IPR009071">
    <property type="entry name" value="HMG_box_dom"/>
</dbReference>
<evidence type="ECO:0000256" key="2">
    <source>
        <dbReference type="ARBA" id="ARBA00022723"/>
    </source>
</evidence>
<keyword evidence="2" id="KW-0479">Metal-binding</keyword>
<protein>
    <submittedName>
        <fullName evidence="9">Axial regulator YABBY 4</fullName>
    </submittedName>
</protein>
<dbReference type="PANTHER" id="PTHR31675:SF8">
    <property type="entry name" value="AXIAL REGULATOR YABBY 4"/>
    <property type="match status" value="1"/>
</dbReference>
<evidence type="ECO:0000256" key="1">
    <source>
        <dbReference type="ARBA" id="ARBA00010325"/>
    </source>
</evidence>
<dbReference type="InterPro" id="IPR006780">
    <property type="entry name" value="YABBY"/>
</dbReference>
<dbReference type="OrthoDB" id="667577at2759"/>
<organism evidence="8 10">
    <name type="scientific">Rhizophagus clarus</name>
    <dbReference type="NCBI Taxonomy" id="94130"/>
    <lineage>
        <taxon>Eukaryota</taxon>
        <taxon>Fungi</taxon>
        <taxon>Fungi incertae sedis</taxon>
        <taxon>Mucoromycota</taxon>
        <taxon>Glomeromycotina</taxon>
        <taxon>Glomeromycetes</taxon>
        <taxon>Glomerales</taxon>
        <taxon>Glomeraceae</taxon>
        <taxon>Rhizophagus</taxon>
    </lineage>
</organism>
<sequence>MPPKKDTTKDTRASKSKESKDKEISETNESNETSETTETTKRAPTAYNVFMKTELPKVKAENPGMNHKEAFKLAAGNWKDSPNNPKNKTG</sequence>
<comment type="caution">
    <text evidence="8">The sequence shown here is derived from an EMBL/GenBank/DDBJ whole genome shotgun (WGS) entry which is preliminary data.</text>
</comment>
<evidence type="ECO:0000256" key="4">
    <source>
        <dbReference type="ARBA" id="ARBA00022833"/>
    </source>
</evidence>
<dbReference type="Gene3D" id="1.10.30.10">
    <property type="entry name" value="High mobility group box domain"/>
    <property type="match status" value="1"/>
</dbReference>
<dbReference type="Pfam" id="PF04690">
    <property type="entry name" value="YABBY"/>
    <property type="match status" value="1"/>
</dbReference>
<comment type="similarity">
    <text evidence="1">Belongs to the YABBY family.</text>
</comment>
<dbReference type="PANTHER" id="PTHR31675">
    <property type="entry name" value="PROTEIN YABBY 6-RELATED"/>
    <property type="match status" value="1"/>
</dbReference>
<keyword evidence="3" id="KW-0863">Zinc-finger</keyword>
<dbReference type="InterPro" id="IPR036910">
    <property type="entry name" value="HMG_box_dom_sf"/>
</dbReference>
<dbReference type="GO" id="GO:0005634">
    <property type="term" value="C:nucleus"/>
    <property type="evidence" value="ECO:0007669"/>
    <property type="project" value="UniProtKB-UniRule"/>
</dbReference>
<dbReference type="SUPFAM" id="SSF47095">
    <property type="entry name" value="HMG-box"/>
    <property type="match status" value="1"/>
</dbReference>
<feature type="DNA-binding region" description="HMG box" evidence="5">
    <location>
        <begin position="40"/>
        <end position="90"/>
    </location>
</feature>
<dbReference type="InterPro" id="IPR056775">
    <property type="entry name" value="YABBY_C"/>
</dbReference>
<gene>
    <name evidence="9" type="ORF">RCL2_000306500</name>
    <name evidence="8" type="ORF">RclHR1_02530003</name>
</gene>
<accession>A0A2Z6RTX1</accession>
<dbReference type="AlphaFoldDB" id="A0A2Z6RTX1"/>
<feature type="compositionally biased region" description="Basic and acidic residues" evidence="6">
    <location>
        <begin position="1"/>
        <end position="25"/>
    </location>
</feature>
<dbReference type="Proteomes" id="UP000615446">
    <property type="component" value="Unassembled WGS sequence"/>
</dbReference>
<keyword evidence="4" id="KW-0862">Zinc</keyword>
<reference evidence="9" key="2">
    <citation type="submission" date="2019-10" db="EMBL/GenBank/DDBJ databases">
        <title>Conservation and host-specific expression of non-tandemly repeated heterogenous ribosome RNA gene in arbuscular mycorrhizal fungi.</title>
        <authorList>
            <person name="Maeda T."/>
            <person name="Kobayashi Y."/>
            <person name="Nakagawa T."/>
            <person name="Ezawa T."/>
            <person name="Yamaguchi K."/>
            <person name="Bino T."/>
            <person name="Nishimoto Y."/>
            <person name="Shigenobu S."/>
            <person name="Kawaguchi M."/>
        </authorList>
    </citation>
    <scope>NUCLEOTIDE SEQUENCE</scope>
    <source>
        <strain evidence="9">HR1</strain>
    </source>
</reference>
<dbReference type="EMBL" id="BLAL01000017">
    <property type="protein sequence ID" value="GES75644.1"/>
    <property type="molecule type" value="Genomic_DNA"/>
</dbReference>
<dbReference type="GO" id="GO:0045165">
    <property type="term" value="P:cell fate commitment"/>
    <property type="evidence" value="ECO:0007669"/>
    <property type="project" value="TreeGrafter"/>
</dbReference>
<dbReference type="GO" id="GO:0003677">
    <property type="term" value="F:DNA binding"/>
    <property type="evidence" value="ECO:0007669"/>
    <property type="project" value="UniProtKB-UniRule"/>
</dbReference>
<reference evidence="8 10" key="1">
    <citation type="submission" date="2017-11" db="EMBL/GenBank/DDBJ databases">
        <title>The genome of Rhizophagus clarus HR1 reveals common genetic basis of auxotrophy among arbuscular mycorrhizal fungi.</title>
        <authorList>
            <person name="Kobayashi Y."/>
        </authorList>
    </citation>
    <scope>NUCLEOTIDE SEQUENCE [LARGE SCALE GENOMIC DNA]</scope>
    <source>
        <strain evidence="8 10">HR1</strain>
    </source>
</reference>
<keyword evidence="5" id="KW-0539">Nucleus</keyword>
<feature type="domain" description="HMG box" evidence="7">
    <location>
        <begin position="40"/>
        <end position="90"/>
    </location>
</feature>
<evidence type="ECO:0000313" key="10">
    <source>
        <dbReference type="Proteomes" id="UP000247702"/>
    </source>
</evidence>
<feature type="compositionally biased region" description="Polar residues" evidence="6">
    <location>
        <begin position="80"/>
        <end position="90"/>
    </location>
</feature>